<accession>A0ACC3T3I0</accession>
<organism evidence="1 2">
    <name type="scientific">Lipomyces kononenkoae</name>
    <name type="common">Yeast</name>
    <dbReference type="NCBI Taxonomy" id="34357"/>
    <lineage>
        <taxon>Eukaryota</taxon>
        <taxon>Fungi</taxon>
        <taxon>Dikarya</taxon>
        <taxon>Ascomycota</taxon>
        <taxon>Saccharomycotina</taxon>
        <taxon>Lipomycetes</taxon>
        <taxon>Lipomycetales</taxon>
        <taxon>Lipomycetaceae</taxon>
        <taxon>Lipomyces</taxon>
    </lineage>
</organism>
<evidence type="ECO:0000313" key="1">
    <source>
        <dbReference type="EMBL" id="KAK9238478.1"/>
    </source>
</evidence>
<name>A0ACC3T3I0_LIPKO</name>
<reference evidence="2" key="1">
    <citation type="journal article" date="2024" name="Front. Bioeng. Biotechnol.">
        <title>Genome-scale model development and genomic sequencing of the oleaginous clade Lipomyces.</title>
        <authorList>
            <person name="Czajka J.J."/>
            <person name="Han Y."/>
            <person name="Kim J."/>
            <person name="Mondo S.J."/>
            <person name="Hofstad B.A."/>
            <person name="Robles A."/>
            <person name="Haridas S."/>
            <person name="Riley R."/>
            <person name="LaButti K."/>
            <person name="Pangilinan J."/>
            <person name="Andreopoulos W."/>
            <person name="Lipzen A."/>
            <person name="Yan J."/>
            <person name="Wang M."/>
            <person name="Ng V."/>
            <person name="Grigoriev I.V."/>
            <person name="Spatafora J.W."/>
            <person name="Magnuson J.K."/>
            <person name="Baker S.E."/>
            <person name="Pomraning K.R."/>
        </authorList>
    </citation>
    <scope>NUCLEOTIDE SEQUENCE [LARGE SCALE GENOMIC DNA]</scope>
    <source>
        <strain evidence="2">CBS 7786</strain>
    </source>
</reference>
<proteinExistence type="predicted"/>
<protein>
    <submittedName>
        <fullName evidence="1">Uncharacterized protein</fullName>
    </submittedName>
</protein>
<keyword evidence="2" id="KW-1185">Reference proteome</keyword>
<evidence type="ECO:0000313" key="2">
    <source>
        <dbReference type="Proteomes" id="UP001433508"/>
    </source>
</evidence>
<dbReference type="Proteomes" id="UP001433508">
    <property type="component" value="Unassembled WGS sequence"/>
</dbReference>
<comment type="caution">
    <text evidence="1">The sequence shown here is derived from an EMBL/GenBank/DDBJ whole genome shotgun (WGS) entry which is preliminary data.</text>
</comment>
<dbReference type="EMBL" id="MU971356">
    <property type="protein sequence ID" value="KAK9238478.1"/>
    <property type="molecule type" value="Genomic_DNA"/>
</dbReference>
<sequence length="222" mass="24112">MVRAPPPGAARRRPDSTTANDATHPTSGTAVLSGREASTPEAAGPGQAKLEIDAAAIGSGKDHVWYCFNRLDGKAATRIYPWMSAYKDSQHEFTVECFFAQLSVAFEDPARKGKTLNGLNTLRQGNRSFGELTGGGLWFTKQLQDLAGKRWQTSLHPCLPNELSRLPTPRRSPRDLQSATASTPSQAADAVATSALRLLELIYWKIPAIVQTVNPTCRPLLK</sequence>
<gene>
    <name evidence="1" type="ORF">V1525DRAFT_387548</name>
</gene>